<feature type="binding site" evidence="5">
    <location>
        <position position="79"/>
    </location>
    <ligand>
        <name>ATP</name>
        <dbReference type="ChEBI" id="CHEBI:30616"/>
    </ligand>
</feature>
<dbReference type="InterPro" id="IPR017441">
    <property type="entry name" value="Protein_kinase_ATP_BS"/>
</dbReference>
<name>A0A402ALH7_9CHLR</name>
<dbReference type="GO" id="GO:0034045">
    <property type="term" value="C:phagophore assembly site membrane"/>
    <property type="evidence" value="ECO:0007669"/>
    <property type="project" value="TreeGrafter"/>
</dbReference>
<dbReference type="Pfam" id="PF00069">
    <property type="entry name" value="Pkinase"/>
    <property type="match status" value="1"/>
</dbReference>
<sequence length="479" mass="53650">MEQLEMYCSHCGASNPKEELQCFACGHKLSINEEPIIDTSSSVTLLQERYRLLNKVGEGGFSIVYRAEDCHTQQIVAVKAVSLRGLSTQEKIEATDAFNREVKILTKLAHPHLPRLYQHFSDAECWYMVMDYIEGETLEKYLERQQQTPFRLEEVLDIGFILCNVLNYLHSSQPAIIFRDLKPANIMLTSSGYIYVIDFGIARQFKPGQIKDTIPFGSPGYAAPEQYGKAQTTPRSDIYSLGAILHQLITGTDPSQSPFAFASLPNRHQRAIDKLDALLQRMVALDSQLRPASLAEVRQALQEISDLHYHQQGIYSQYYQPAAGRSFRATTSAQPALPGYAQASGGFFSSSSQQQQQIFQAIPQPTQSPPPRNTYQLYSILSSLLGICIPPFLCLFSVQFFHLFQSNIVVILFFYSLILLPSILSIIFGHKGRAFARRTHTSAGTATIGLTLGYIFISIYLILGLCIFSAASFNPFFFG</sequence>
<dbReference type="RefSeq" id="WP_161977452.1">
    <property type="nucleotide sequence ID" value="NZ_BIFS01000001.1"/>
</dbReference>
<evidence type="ECO:0000259" key="7">
    <source>
        <dbReference type="PROSITE" id="PS50011"/>
    </source>
</evidence>
<gene>
    <name evidence="8" type="ORF">KDK_37630</name>
</gene>
<keyword evidence="3" id="KW-0418">Kinase</keyword>
<dbReference type="GO" id="GO:0004674">
    <property type="term" value="F:protein serine/threonine kinase activity"/>
    <property type="evidence" value="ECO:0007669"/>
    <property type="project" value="InterPro"/>
</dbReference>
<keyword evidence="9" id="KW-1185">Reference proteome</keyword>
<dbReference type="PANTHER" id="PTHR24348">
    <property type="entry name" value="SERINE/THREONINE-PROTEIN KINASE UNC-51-RELATED"/>
    <property type="match status" value="1"/>
</dbReference>
<evidence type="ECO:0000313" key="8">
    <source>
        <dbReference type="EMBL" id="GCE19963.1"/>
    </source>
</evidence>
<dbReference type="SMART" id="SM00220">
    <property type="entry name" value="S_TKc"/>
    <property type="match status" value="1"/>
</dbReference>
<dbReference type="CDD" id="cd14014">
    <property type="entry name" value="STKc_PknB_like"/>
    <property type="match status" value="1"/>
</dbReference>
<feature type="transmembrane region" description="Helical" evidence="6">
    <location>
        <begin position="408"/>
        <end position="429"/>
    </location>
</feature>
<protein>
    <recommendedName>
        <fullName evidence="7">Protein kinase domain-containing protein</fullName>
    </recommendedName>
</protein>
<dbReference type="Proteomes" id="UP000287188">
    <property type="component" value="Unassembled WGS sequence"/>
</dbReference>
<keyword evidence="6" id="KW-1133">Transmembrane helix</keyword>
<dbReference type="AlphaFoldDB" id="A0A402ALH7"/>
<feature type="transmembrane region" description="Helical" evidence="6">
    <location>
        <begin position="450"/>
        <end position="473"/>
    </location>
</feature>
<keyword evidence="2 5" id="KW-0547">Nucleotide-binding</keyword>
<keyword evidence="6" id="KW-0472">Membrane</keyword>
<keyword evidence="6" id="KW-0812">Transmembrane</keyword>
<dbReference type="Gene3D" id="1.10.510.10">
    <property type="entry name" value="Transferase(Phosphotransferase) domain 1"/>
    <property type="match status" value="1"/>
</dbReference>
<dbReference type="SUPFAM" id="SSF56112">
    <property type="entry name" value="Protein kinase-like (PK-like)"/>
    <property type="match status" value="1"/>
</dbReference>
<keyword evidence="1" id="KW-0808">Transferase</keyword>
<evidence type="ECO:0000313" key="9">
    <source>
        <dbReference type="Proteomes" id="UP000287188"/>
    </source>
</evidence>
<evidence type="ECO:0000256" key="2">
    <source>
        <dbReference type="ARBA" id="ARBA00022741"/>
    </source>
</evidence>
<dbReference type="InterPro" id="IPR045269">
    <property type="entry name" value="Atg1-like"/>
</dbReference>
<dbReference type="PROSITE" id="PS50011">
    <property type="entry name" value="PROTEIN_KINASE_DOM"/>
    <property type="match status" value="1"/>
</dbReference>
<dbReference type="GO" id="GO:0005776">
    <property type="term" value="C:autophagosome"/>
    <property type="evidence" value="ECO:0007669"/>
    <property type="project" value="TreeGrafter"/>
</dbReference>
<dbReference type="InterPro" id="IPR011009">
    <property type="entry name" value="Kinase-like_dom_sf"/>
</dbReference>
<proteinExistence type="predicted"/>
<dbReference type="GO" id="GO:0005829">
    <property type="term" value="C:cytosol"/>
    <property type="evidence" value="ECO:0007669"/>
    <property type="project" value="TreeGrafter"/>
</dbReference>
<dbReference type="GO" id="GO:0005524">
    <property type="term" value="F:ATP binding"/>
    <property type="evidence" value="ECO:0007669"/>
    <property type="project" value="UniProtKB-UniRule"/>
</dbReference>
<evidence type="ECO:0000256" key="4">
    <source>
        <dbReference type="ARBA" id="ARBA00022840"/>
    </source>
</evidence>
<dbReference type="PROSITE" id="PS00107">
    <property type="entry name" value="PROTEIN_KINASE_ATP"/>
    <property type="match status" value="1"/>
</dbReference>
<dbReference type="EMBL" id="BIFS01000001">
    <property type="protein sequence ID" value="GCE19963.1"/>
    <property type="molecule type" value="Genomic_DNA"/>
</dbReference>
<evidence type="ECO:0000256" key="3">
    <source>
        <dbReference type="ARBA" id="ARBA00022777"/>
    </source>
</evidence>
<keyword evidence="4 5" id="KW-0067">ATP-binding</keyword>
<evidence type="ECO:0000256" key="6">
    <source>
        <dbReference type="SAM" id="Phobius"/>
    </source>
</evidence>
<accession>A0A402ALH7</accession>
<feature type="transmembrane region" description="Helical" evidence="6">
    <location>
        <begin position="377"/>
        <end position="402"/>
    </location>
</feature>
<dbReference type="GO" id="GO:0042594">
    <property type="term" value="P:response to starvation"/>
    <property type="evidence" value="ECO:0007669"/>
    <property type="project" value="TreeGrafter"/>
</dbReference>
<comment type="caution">
    <text evidence="8">The sequence shown here is derived from an EMBL/GenBank/DDBJ whole genome shotgun (WGS) entry which is preliminary data.</text>
</comment>
<dbReference type="PANTHER" id="PTHR24348:SF22">
    <property type="entry name" value="NON-SPECIFIC SERINE_THREONINE PROTEIN KINASE"/>
    <property type="match status" value="1"/>
</dbReference>
<reference evidence="9" key="1">
    <citation type="submission" date="2018-12" db="EMBL/GenBank/DDBJ databases">
        <title>Tengunoibacter tsumagoiensis gen. nov., sp. nov., Dictyobacter kobayashii sp. nov., D. alpinus sp. nov., and D. joshuensis sp. nov. and description of Dictyobacteraceae fam. nov. within the order Ktedonobacterales isolated from Tengu-no-mugimeshi.</title>
        <authorList>
            <person name="Wang C.M."/>
            <person name="Zheng Y."/>
            <person name="Sakai Y."/>
            <person name="Toyoda A."/>
            <person name="Minakuchi Y."/>
            <person name="Abe K."/>
            <person name="Yokota A."/>
            <person name="Yabe S."/>
        </authorList>
    </citation>
    <scope>NUCLEOTIDE SEQUENCE [LARGE SCALE GENOMIC DNA]</scope>
    <source>
        <strain evidence="9">Uno11</strain>
    </source>
</reference>
<evidence type="ECO:0000256" key="1">
    <source>
        <dbReference type="ARBA" id="ARBA00022679"/>
    </source>
</evidence>
<dbReference type="InterPro" id="IPR000719">
    <property type="entry name" value="Prot_kinase_dom"/>
</dbReference>
<organism evidence="8 9">
    <name type="scientific">Dictyobacter kobayashii</name>
    <dbReference type="NCBI Taxonomy" id="2014872"/>
    <lineage>
        <taxon>Bacteria</taxon>
        <taxon>Bacillati</taxon>
        <taxon>Chloroflexota</taxon>
        <taxon>Ktedonobacteria</taxon>
        <taxon>Ktedonobacterales</taxon>
        <taxon>Dictyobacteraceae</taxon>
        <taxon>Dictyobacter</taxon>
    </lineage>
</organism>
<feature type="domain" description="Protein kinase" evidence="7">
    <location>
        <begin position="50"/>
        <end position="302"/>
    </location>
</feature>
<evidence type="ECO:0000256" key="5">
    <source>
        <dbReference type="PROSITE-ProRule" id="PRU10141"/>
    </source>
</evidence>